<protein>
    <submittedName>
        <fullName evidence="5">Membrane-bound lytic murein transglycosylase D</fullName>
    </submittedName>
</protein>
<dbReference type="GO" id="GO:0008933">
    <property type="term" value="F:peptidoglycan lytic transglycosylase activity"/>
    <property type="evidence" value="ECO:0007669"/>
    <property type="project" value="InterPro"/>
</dbReference>
<feature type="region of interest" description="Disordered" evidence="2">
    <location>
        <begin position="362"/>
        <end position="383"/>
    </location>
</feature>
<feature type="compositionally biased region" description="Basic residues" evidence="2">
    <location>
        <begin position="432"/>
        <end position="447"/>
    </location>
</feature>
<feature type="signal peptide" evidence="3">
    <location>
        <begin position="1"/>
        <end position="23"/>
    </location>
</feature>
<evidence type="ECO:0000256" key="3">
    <source>
        <dbReference type="SAM" id="SignalP"/>
    </source>
</evidence>
<dbReference type="CDD" id="cd00118">
    <property type="entry name" value="LysM"/>
    <property type="match status" value="1"/>
</dbReference>
<dbReference type="InterPro" id="IPR023346">
    <property type="entry name" value="Lysozyme-like_dom_sf"/>
</dbReference>
<dbReference type="Gene3D" id="3.10.350.10">
    <property type="entry name" value="LysM domain"/>
    <property type="match status" value="1"/>
</dbReference>
<name>A0A2U1F7B0_9PORP</name>
<keyword evidence="3" id="KW-0732">Signal</keyword>
<evidence type="ECO:0000313" key="5">
    <source>
        <dbReference type="EMBL" id="PVZ08077.1"/>
    </source>
</evidence>
<organism evidence="5 6">
    <name type="scientific">Porphyromonas loveana</name>
    <dbReference type="NCBI Taxonomy" id="1884669"/>
    <lineage>
        <taxon>Bacteria</taxon>
        <taxon>Pseudomonadati</taxon>
        <taxon>Bacteroidota</taxon>
        <taxon>Bacteroidia</taxon>
        <taxon>Bacteroidales</taxon>
        <taxon>Porphyromonadaceae</taxon>
        <taxon>Porphyromonas</taxon>
    </lineage>
</organism>
<accession>A0A2U1F7B0</accession>
<dbReference type="PROSITE" id="PS00922">
    <property type="entry name" value="TRANSGLYCOSYLASE"/>
    <property type="match status" value="1"/>
</dbReference>
<dbReference type="AlphaFoldDB" id="A0A2U1F7B0"/>
<dbReference type="Gene3D" id="1.10.530.10">
    <property type="match status" value="1"/>
</dbReference>
<comment type="similarity">
    <text evidence="1">Belongs to the transglycosylase Slt family.</text>
</comment>
<dbReference type="InterPro" id="IPR008258">
    <property type="entry name" value="Transglycosylase_SLT_dom_1"/>
</dbReference>
<dbReference type="InterPro" id="IPR000189">
    <property type="entry name" value="Transglyc_AS"/>
</dbReference>
<dbReference type="SUPFAM" id="SSF54106">
    <property type="entry name" value="LysM domain"/>
    <property type="match status" value="1"/>
</dbReference>
<dbReference type="InterPro" id="IPR018392">
    <property type="entry name" value="LysM"/>
</dbReference>
<dbReference type="GeneID" id="94551272"/>
<keyword evidence="6" id="KW-1185">Reference proteome</keyword>
<dbReference type="SMART" id="SM00257">
    <property type="entry name" value="LysM"/>
    <property type="match status" value="1"/>
</dbReference>
<comment type="caution">
    <text evidence="5">The sequence shown here is derived from an EMBL/GenBank/DDBJ whole genome shotgun (WGS) entry which is preliminary data.</text>
</comment>
<dbReference type="CDD" id="cd16894">
    <property type="entry name" value="MltD-like"/>
    <property type="match status" value="1"/>
</dbReference>
<feature type="chain" id="PRO_5015749274" evidence="3">
    <location>
        <begin position="24"/>
        <end position="447"/>
    </location>
</feature>
<reference evidence="5 6" key="1">
    <citation type="submission" date="2018-04" db="EMBL/GenBank/DDBJ databases">
        <title>Genomic Encyclopedia of Type Strains, Phase IV (KMG-IV): sequencing the most valuable type-strain genomes for metagenomic binning, comparative biology and taxonomic classification.</title>
        <authorList>
            <person name="Goeker M."/>
        </authorList>
    </citation>
    <scope>NUCLEOTIDE SEQUENCE [LARGE SCALE GENOMIC DNA]</scope>
    <source>
        <strain evidence="5 6">DSM 28520</strain>
    </source>
</reference>
<dbReference type="InterPro" id="IPR036779">
    <property type="entry name" value="LysM_dom_sf"/>
</dbReference>
<dbReference type="PANTHER" id="PTHR37423">
    <property type="entry name" value="SOLUBLE LYTIC MUREIN TRANSGLYCOSYLASE-RELATED"/>
    <property type="match status" value="1"/>
</dbReference>
<dbReference type="EMBL" id="QEKY01000015">
    <property type="protein sequence ID" value="PVZ08077.1"/>
    <property type="molecule type" value="Genomic_DNA"/>
</dbReference>
<evidence type="ECO:0000259" key="4">
    <source>
        <dbReference type="PROSITE" id="PS51782"/>
    </source>
</evidence>
<dbReference type="GO" id="GO:0016020">
    <property type="term" value="C:membrane"/>
    <property type="evidence" value="ECO:0007669"/>
    <property type="project" value="InterPro"/>
</dbReference>
<gene>
    <name evidence="5" type="ORF">C7382_11510</name>
</gene>
<dbReference type="GO" id="GO:0000270">
    <property type="term" value="P:peptidoglycan metabolic process"/>
    <property type="evidence" value="ECO:0007669"/>
    <property type="project" value="InterPro"/>
</dbReference>
<dbReference type="PANTHER" id="PTHR37423:SF2">
    <property type="entry name" value="MEMBRANE-BOUND LYTIC MUREIN TRANSGLYCOSYLASE C"/>
    <property type="match status" value="1"/>
</dbReference>
<evidence type="ECO:0000313" key="6">
    <source>
        <dbReference type="Proteomes" id="UP000245462"/>
    </source>
</evidence>
<feature type="domain" description="LysM" evidence="4">
    <location>
        <begin position="381"/>
        <end position="424"/>
    </location>
</feature>
<dbReference type="RefSeq" id="WP_116679810.1">
    <property type="nucleotide sequence ID" value="NZ_JBGYUN010000071.1"/>
</dbReference>
<evidence type="ECO:0000256" key="2">
    <source>
        <dbReference type="SAM" id="MobiDB-lite"/>
    </source>
</evidence>
<dbReference type="PROSITE" id="PS51782">
    <property type="entry name" value="LYSM"/>
    <property type="match status" value="1"/>
</dbReference>
<proteinExistence type="inferred from homology"/>
<sequence length="447" mass="50303">MKYYLTIIIAILLMLLGSRPLHAADSNLAPDSAQELRNAARNLLPSTALDNDLERLLRTWHKGYSTKTKRGAVPCTDADVSPHTSDTVYLKRLSALPTAIPMQFNPAVKQCIKLYTEERRRLVRYMLSLADLYFPLIEETLDRHNLPIELKYLTIVESALNPTAVSPAGAAGIWQFMLATGKIYGLTINSLVDERLDIQKSTEAACRYFKDMYNIYHDWLLCIAAYNCGLGNVNKAIRQSGGKTDFWQIYPYLPRETRNYIPLFIGAYYAMHYHVEHRICASEVGVPLATDTIMLTQQVSFDRIRQLTNVSQDELNLLNPQYRRKVIPGNTQPCQLRLPIGAIKQLDKVRDSLYSPDLEVTVADSPERGGGRSEGSGRTTIYHTVKRNETLSSIARRYGTTVTAVKKANGIKSTTLKVGQKLKITKGSSGSKKSKASSKRKSRKRRK</sequence>
<dbReference type="OrthoDB" id="9815002at2"/>
<dbReference type="Pfam" id="PF01476">
    <property type="entry name" value="LysM"/>
    <property type="match status" value="1"/>
</dbReference>
<feature type="region of interest" description="Disordered" evidence="2">
    <location>
        <begin position="416"/>
        <end position="447"/>
    </location>
</feature>
<dbReference type="Pfam" id="PF01464">
    <property type="entry name" value="SLT"/>
    <property type="match status" value="1"/>
</dbReference>
<dbReference type="Proteomes" id="UP000245462">
    <property type="component" value="Unassembled WGS sequence"/>
</dbReference>
<evidence type="ECO:0000256" key="1">
    <source>
        <dbReference type="ARBA" id="ARBA00007734"/>
    </source>
</evidence>
<dbReference type="SUPFAM" id="SSF53955">
    <property type="entry name" value="Lysozyme-like"/>
    <property type="match status" value="1"/>
</dbReference>